<accession>A0A6J8CFX8</accession>
<proteinExistence type="predicted"/>
<feature type="compositionally biased region" description="Polar residues" evidence="1">
    <location>
        <begin position="479"/>
        <end position="495"/>
    </location>
</feature>
<feature type="region of interest" description="Disordered" evidence="1">
    <location>
        <begin position="447"/>
        <end position="495"/>
    </location>
</feature>
<dbReference type="Gene3D" id="3.10.10.10">
    <property type="entry name" value="HIV Type 1 Reverse Transcriptase, subunit A, domain 1"/>
    <property type="match status" value="1"/>
</dbReference>
<dbReference type="InterPro" id="IPR043502">
    <property type="entry name" value="DNA/RNA_pol_sf"/>
</dbReference>
<dbReference type="AlphaFoldDB" id="A0A6J8CFX8"/>
<evidence type="ECO:0000313" key="3">
    <source>
        <dbReference type="Proteomes" id="UP000507470"/>
    </source>
</evidence>
<dbReference type="InterPro" id="IPR036514">
    <property type="entry name" value="SGNH_hydro_sf"/>
</dbReference>
<dbReference type="Proteomes" id="UP000507470">
    <property type="component" value="Unassembled WGS sequence"/>
</dbReference>
<gene>
    <name evidence="2" type="ORF">MCOR_28739</name>
</gene>
<name>A0A6J8CFX8_MYTCO</name>
<keyword evidence="3" id="KW-1185">Reference proteome</keyword>
<evidence type="ECO:0000313" key="2">
    <source>
        <dbReference type="EMBL" id="CAC5393927.1"/>
    </source>
</evidence>
<dbReference type="EMBL" id="CACVKT020005242">
    <property type="protein sequence ID" value="CAC5393927.1"/>
    <property type="molecule type" value="Genomic_DNA"/>
</dbReference>
<sequence length="521" mass="60304">MGARCLIQTQNNNSVFEILNPTNAVITLKQNTIVGHFIKIQDDKSFGELKENFEFIDNIRTGEALDLNNNYIKIATEMGIDLSKSDLNETQKSQLLILLGQYRQAFAKDITDFGCTKIGKHIIDTGEANPVRQFPYRTTPKTKAEINVYLNEMEEQGIIRKSMSPWSSPILLVAKPIGEKRAEHLSEQCTQILDEDQTIPKTTLENILQEPEHEQEQLIYETEQPINADLINEPQNPMYDTQLKLPLSGSRVLIAGSSVLKRINPFKLKEYIDVHVHRGANVLDLYDDIRSMDLSSYNTMITHVEGNDASSKINVQQFVDIYQEIINYVRSQNCRAIVSGILPRLQCDVTEYDRILKQMCHHNDVKFISNYESFVYKDDHIAKSFYTIDGIHLNRYGAIKLLTNVNKIIKVFKGKPLQYHLNQQNRNRFKSSGSQYYSNNFRRSLIKPRYQSRSNMNTTDRRNFNHSGINPKKVKNRNDLNMNSRDSWGNNNELNRQNVDRAPFFDFHLPNSVRKSDYIQR</sequence>
<dbReference type="CDD" id="cd00229">
    <property type="entry name" value="SGNH_hydrolase"/>
    <property type="match status" value="1"/>
</dbReference>
<evidence type="ECO:0000256" key="1">
    <source>
        <dbReference type="SAM" id="MobiDB-lite"/>
    </source>
</evidence>
<dbReference type="SUPFAM" id="SSF56672">
    <property type="entry name" value="DNA/RNA polymerases"/>
    <property type="match status" value="1"/>
</dbReference>
<organism evidence="2 3">
    <name type="scientific">Mytilus coruscus</name>
    <name type="common">Sea mussel</name>
    <dbReference type="NCBI Taxonomy" id="42192"/>
    <lineage>
        <taxon>Eukaryota</taxon>
        <taxon>Metazoa</taxon>
        <taxon>Spiralia</taxon>
        <taxon>Lophotrochozoa</taxon>
        <taxon>Mollusca</taxon>
        <taxon>Bivalvia</taxon>
        <taxon>Autobranchia</taxon>
        <taxon>Pteriomorphia</taxon>
        <taxon>Mytilida</taxon>
        <taxon>Mytiloidea</taxon>
        <taxon>Mytilidae</taxon>
        <taxon>Mytilinae</taxon>
        <taxon>Mytilus</taxon>
    </lineage>
</organism>
<reference evidence="2 3" key="1">
    <citation type="submission" date="2020-06" db="EMBL/GenBank/DDBJ databases">
        <authorList>
            <person name="Li R."/>
            <person name="Bekaert M."/>
        </authorList>
    </citation>
    <scope>NUCLEOTIDE SEQUENCE [LARGE SCALE GENOMIC DNA]</scope>
    <source>
        <strain evidence="3">wild</strain>
    </source>
</reference>
<protein>
    <submittedName>
        <fullName evidence="2">Uncharacterized protein</fullName>
    </submittedName>
</protein>
<dbReference type="Gene3D" id="3.40.50.1110">
    <property type="entry name" value="SGNH hydrolase"/>
    <property type="match status" value="1"/>
</dbReference>
<dbReference type="SUPFAM" id="SSF52266">
    <property type="entry name" value="SGNH hydrolase"/>
    <property type="match status" value="1"/>
</dbReference>